<feature type="region of interest" description="Disordered" evidence="1">
    <location>
        <begin position="1"/>
        <end position="21"/>
    </location>
</feature>
<dbReference type="RefSeq" id="WP_133766957.1">
    <property type="nucleotide sequence ID" value="NZ_BAAARP010000005.1"/>
</dbReference>
<name>A0A4R7FEB3_9MICO</name>
<sequence>MSQKRARALRAQSPDPVRRPVPRVVQASGPAGVLRFVPDLLPVDPEDSLVLVLFRRMQGRRSRTHGAMRVDLRHTEDEGELAAWAEAVLGGVLRVDGVTGVAIAAYTPETFAPSGRPPAAVQVRVVARQAERMGLEVLDRFCVGADAWGSLDDPMLPRGGRPLAQLEPDGPRLRPRPPVPAAGWATAADRRRFRADHAAWWGRPDGPGGAVHGVPMGPGDAADRRSPMDRYRWGVDLDQVVDLVEAALLEHGPGDAPCACRALLASLAERPGLIPMLLGQIGWGRAFGRELWTAFAAPAGRQRTGERLREAIGGGKFPRPDVARLETALAAFHEAAAVAESPRTAAGVEEALAWLHWARGAASTAGGHAERALVLDDDRDLAPVVLDRVEAGILPLWAYRADPRKPDRFERLLAAPERTAG</sequence>
<dbReference type="Pfam" id="PF13830">
    <property type="entry name" value="DUF4192"/>
    <property type="match status" value="1"/>
</dbReference>
<accession>A0A4R7FEB3</accession>
<protein>
    <submittedName>
        <fullName evidence="2">Uncharacterized protein DUF4192</fullName>
    </submittedName>
</protein>
<dbReference type="InterPro" id="IPR025447">
    <property type="entry name" value="DUF4192"/>
</dbReference>
<dbReference type="AlphaFoldDB" id="A0A4R7FEB3"/>
<dbReference type="OrthoDB" id="4954868at2"/>
<gene>
    <name evidence="2" type="ORF">CLV52_2800</name>
</gene>
<evidence type="ECO:0000256" key="1">
    <source>
        <dbReference type="SAM" id="MobiDB-lite"/>
    </source>
</evidence>
<proteinExistence type="predicted"/>
<evidence type="ECO:0000313" key="3">
    <source>
        <dbReference type="Proteomes" id="UP000295344"/>
    </source>
</evidence>
<dbReference type="EMBL" id="SOAM01000003">
    <property type="protein sequence ID" value="TDS75693.1"/>
    <property type="molecule type" value="Genomic_DNA"/>
</dbReference>
<keyword evidence="3" id="KW-1185">Reference proteome</keyword>
<reference evidence="2 3" key="1">
    <citation type="submission" date="2019-03" db="EMBL/GenBank/DDBJ databases">
        <title>Genomic Encyclopedia of Archaeal and Bacterial Type Strains, Phase II (KMG-II): from individual species to whole genera.</title>
        <authorList>
            <person name="Goeker M."/>
        </authorList>
    </citation>
    <scope>NUCLEOTIDE SEQUENCE [LARGE SCALE GENOMIC DNA]</scope>
    <source>
        <strain evidence="2 3">DSM 24782</strain>
    </source>
</reference>
<organism evidence="2 3">
    <name type="scientific">Amnibacterium kyonggiense</name>
    <dbReference type="NCBI Taxonomy" id="595671"/>
    <lineage>
        <taxon>Bacteria</taxon>
        <taxon>Bacillati</taxon>
        <taxon>Actinomycetota</taxon>
        <taxon>Actinomycetes</taxon>
        <taxon>Micrococcales</taxon>
        <taxon>Microbacteriaceae</taxon>
        <taxon>Amnibacterium</taxon>
    </lineage>
</organism>
<comment type="caution">
    <text evidence="2">The sequence shown here is derived from an EMBL/GenBank/DDBJ whole genome shotgun (WGS) entry which is preliminary data.</text>
</comment>
<dbReference type="Proteomes" id="UP000295344">
    <property type="component" value="Unassembled WGS sequence"/>
</dbReference>
<evidence type="ECO:0000313" key="2">
    <source>
        <dbReference type="EMBL" id="TDS75693.1"/>
    </source>
</evidence>